<reference evidence="5 8" key="1">
    <citation type="submission" date="2016-10" db="EMBL/GenBank/DDBJ databases">
        <title>Genome of airborne Acinetobacter sp. 5-2Ac02 in the hospital environment: Species near to Acinetobacter towneri.</title>
        <authorList>
            <person name="Barbosa B."/>
            <person name="Fernandez-Garcia L."/>
            <person name="Gato E."/>
            <person name="Leao R."/>
            <person name="Albano R."/>
            <person name="Fernandez B."/>
            <person name="Fernandez-Cuenca F."/>
            <person name="Marques E."/>
            <person name="Tomas M."/>
        </authorList>
    </citation>
    <scope>NUCLEOTIDE SEQUENCE [LARGE SCALE GENOMIC DNA]</scope>
    <source>
        <strain evidence="5 8">5-2Ac02</strain>
    </source>
</reference>
<dbReference type="GO" id="GO:0016747">
    <property type="term" value="F:acyltransferase activity, transferring groups other than amino-acyl groups"/>
    <property type="evidence" value="ECO:0007669"/>
    <property type="project" value="InterPro"/>
</dbReference>
<dbReference type="Proteomes" id="UP001174419">
    <property type="component" value="Unassembled WGS sequence"/>
</dbReference>
<dbReference type="EMBL" id="CP046045">
    <property type="protein sequence ID" value="QGM27590.1"/>
    <property type="molecule type" value="Genomic_DNA"/>
</dbReference>
<reference evidence="7 10" key="4">
    <citation type="journal article" date="2020" name="Front. Cell. Infect. Microbiol.">
        <title>Characterization of Three Porcine Acinetobacter towneri Strains Co-Harboring tet(X3) and bla OXA-58.</title>
        <authorList>
            <person name="Ma J."/>
            <person name="Wang J."/>
            <person name="Feng J."/>
            <person name="Liu Y."/>
            <person name="Yang B."/>
            <person name="Li R."/>
            <person name="Bai L."/>
            <person name="He T."/>
            <person name="Wang X."/>
            <person name="Yang Z."/>
        </authorList>
    </citation>
    <scope>NUCLEOTIDE SEQUENCE [LARGE SCALE GENOMIC DNA]</scope>
    <source>
        <strain evidence="7 10">GX5</strain>
    </source>
</reference>
<dbReference type="EMBL" id="CP071770">
    <property type="protein sequence ID" value="QTD60692.1"/>
    <property type="molecule type" value="Genomic_DNA"/>
</dbReference>
<dbReference type="PROSITE" id="PS51186">
    <property type="entry name" value="GNAT"/>
    <property type="match status" value="1"/>
</dbReference>
<dbReference type="Pfam" id="PF00583">
    <property type="entry name" value="Acetyltransf_1"/>
    <property type="match status" value="1"/>
</dbReference>
<dbReference type="RefSeq" id="WP_004973417.1">
    <property type="nucleotide sequence ID" value="NZ_AP031566.1"/>
</dbReference>
<dbReference type="EMBL" id="JACANG010000005">
    <property type="protein sequence ID" value="MDM1718389.1"/>
    <property type="molecule type" value="Genomic_DNA"/>
</dbReference>
<keyword evidence="1 5" id="KW-0808">Transferase</keyword>
<dbReference type="PANTHER" id="PTHR43420">
    <property type="entry name" value="ACETYLTRANSFERASE"/>
    <property type="match status" value="1"/>
</dbReference>
<accession>A0A1E8DYT9</accession>
<dbReference type="Gene3D" id="3.40.630.30">
    <property type="match status" value="1"/>
</dbReference>
<dbReference type="CDD" id="cd04301">
    <property type="entry name" value="NAT_SF"/>
    <property type="match status" value="1"/>
</dbReference>
<dbReference type="GeneID" id="64223202"/>
<evidence type="ECO:0000313" key="10">
    <source>
        <dbReference type="Proteomes" id="UP000663954"/>
    </source>
</evidence>
<evidence type="ECO:0000313" key="4">
    <source>
        <dbReference type="EMBL" id="MDM1718389.1"/>
    </source>
</evidence>
<dbReference type="InterPro" id="IPR050680">
    <property type="entry name" value="YpeA/RimI_acetyltransf"/>
</dbReference>
<reference evidence="6" key="3">
    <citation type="submission" date="2019-11" db="EMBL/GenBank/DDBJ databases">
        <authorList>
            <person name="Yao H."/>
            <person name="Du X."/>
            <person name="Yu R."/>
            <person name="Li A."/>
        </authorList>
    </citation>
    <scope>NUCLEOTIDE SEQUENCE</scope>
    <source>
        <strain evidence="6">19110F47</strain>
    </source>
</reference>
<evidence type="ECO:0000313" key="7">
    <source>
        <dbReference type="EMBL" id="QTD60692.1"/>
    </source>
</evidence>
<dbReference type="InterPro" id="IPR000182">
    <property type="entry name" value="GNAT_dom"/>
</dbReference>
<dbReference type="Proteomes" id="UP000663954">
    <property type="component" value="Chromosome"/>
</dbReference>
<evidence type="ECO:0000256" key="1">
    <source>
        <dbReference type="ARBA" id="ARBA00022679"/>
    </source>
</evidence>
<evidence type="ECO:0000259" key="3">
    <source>
        <dbReference type="PROSITE" id="PS51186"/>
    </source>
</evidence>
<dbReference type="STRING" id="202956.BJN41_13685"/>
<reference evidence="4" key="5">
    <citation type="submission" date="2020-06" db="EMBL/GenBank/DDBJ databases">
        <authorList>
            <person name="Dong N."/>
        </authorList>
    </citation>
    <scope>NUCLEOTIDE SEQUENCE</scope>
    <source>
        <strain evidence="4">DF49-4</strain>
    </source>
</reference>
<evidence type="ECO:0000313" key="8">
    <source>
        <dbReference type="Proteomes" id="UP000186931"/>
    </source>
</evidence>
<gene>
    <name evidence="5" type="ORF">BJN41_13685</name>
    <name evidence="6" type="ORF">GJD93_07805</name>
    <name evidence="4" type="ORF">HX110_04390</name>
    <name evidence="7" type="ORF">J4G45_07545</name>
</gene>
<evidence type="ECO:0000313" key="5">
    <source>
        <dbReference type="EMBL" id="OFE42581.1"/>
    </source>
</evidence>
<evidence type="ECO:0000313" key="6">
    <source>
        <dbReference type="EMBL" id="QGM27590.1"/>
    </source>
</evidence>
<evidence type="ECO:0000313" key="9">
    <source>
        <dbReference type="Proteomes" id="UP000405075"/>
    </source>
</evidence>
<keyword evidence="10" id="KW-1185">Reference proteome</keyword>
<sequence length="149" mass="17543">MNIEIKEAQELPTQIQTLAKHAAQEGFDFVHRLIEEWESGKNRFNQPGEFLLFVYDGDQLVACGGLNQQWNEQDIESRIGRVRRFYVLPNYRKHGVGKQLLQHLEKKARANFSALCLNTDTKSAAHFYQKQNYVYVENHPNYSYFKYLI</sequence>
<dbReference type="SUPFAM" id="SSF55729">
    <property type="entry name" value="Acyl-CoA N-acyltransferases (Nat)"/>
    <property type="match status" value="1"/>
</dbReference>
<name>A0A1E8DYT9_9GAMM</name>
<organism evidence="5 8">
    <name type="scientific">Acinetobacter towneri</name>
    <dbReference type="NCBI Taxonomy" id="202956"/>
    <lineage>
        <taxon>Bacteria</taxon>
        <taxon>Pseudomonadati</taxon>
        <taxon>Pseudomonadota</taxon>
        <taxon>Gammaproteobacteria</taxon>
        <taxon>Moraxellales</taxon>
        <taxon>Moraxellaceae</taxon>
        <taxon>Acinetobacter</taxon>
    </lineage>
</organism>
<keyword evidence="2" id="KW-0012">Acyltransferase</keyword>
<reference evidence="4" key="7">
    <citation type="journal article" date="2022" name="Sci. Total Environ.">
        <title>Prevalence, transmission, and molecular epidemiology of tet(X)-positive bacteria among humans, animals, and environmental niches in China: An epidemiological, and genomic-based study.</title>
        <authorList>
            <person name="Dong N."/>
            <person name="Zeng Y."/>
            <person name="Cai C."/>
            <person name="Sun C."/>
            <person name="Lu J."/>
            <person name="Liu C."/>
            <person name="Zhou H."/>
            <person name="Sun Q."/>
            <person name="Shu L."/>
            <person name="Wang H."/>
            <person name="Wang Y."/>
            <person name="Wang S."/>
            <person name="Wu C."/>
            <person name="Chan E.W."/>
            <person name="Chen G."/>
            <person name="Shen Z."/>
            <person name="Chen S."/>
            <person name="Zhang R."/>
        </authorList>
    </citation>
    <scope>NUCLEOTIDE SEQUENCE</scope>
    <source>
        <strain evidence="4">DF49-4</strain>
    </source>
</reference>
<evidence type="ECO:0000256" key="2">
    <source>
        <dbReference type="ARBA" id="ARBA00023315"/>
    </source>
</evidence>
<dbReference type="InterPro" id="IPR016181">
    <property type="entry name" value="Acyl_CoA_acyltransferase"/>
</dbReference>
<feature type="domain" description="N-acetyltransferase" evidence="3">
    <location>
        <begin position="3"/>
        <end position="149"/>
    </location>
</feature>
<dbReference type="PANTHER" id="PTHR43420:SF47">
    <property type="entry name" value="N-ACETYLTRANSFERASE DOMAIN-CONTAINING PROTEIN"/>
    <property type="match status" value="1"/>
</dbReference>
<proteinExistence type="predicted"/>
<dbReference type="Proteomes" id="UP000186931">
    <property type="component" value="Unassembled WGS sequence"/>
</dbReference>
<dbReference type="AlphaFoldDB" id="A0A1E8DYT9"/>
<reference evidence="9" key="2">
    <citation type="submission" date="2019-11" db="EMBL/GenBank/DDBJ databases">
        <title>Escherichia coli 1916D6.</title>
        <authorList>
            <person name="Yao H."/>
            <person name="Du X."/>
            <person name="Yu R."/>
            <person name="Li A."/>
        </authorList>
    </citation>
    <scope>NUCLEOTIDE SEQUENCE [LARGE SCALE GENOMIC DNA]</scope>
    <source>
        <strain evidence="9">19110F47</strain>
    </source>
</reference>
<reference evidence="7" key="6">
    <citation type="submission" date="2021-03" db="EMBL/GenBank/DDBJ databases">
        <authorList>
            <person name="Ma J."/>
        </authorList>
    </citation>
    <scope>NUCLEOTIDE SEQUENCE</scope>
    <source>
        <strain evidence="7">GX5</strain>
    </source>
</reference>
<dbReference type="EMBL" id="MKQS01000035">
    <property type="protein sequence ID" value="OFE42581.1"/>
    <property type="molecule type" value="Genomic_DNA"/>
</dbReference>
<dbReference type="eggNOG" id="COG0456">
    <property type="taxonomic scope" value="Bacteria"/>
</dbReference>
<protein>
    <submittedName>
        <fullName evidence="5">GNAT family N-acetyltransferase</fullName>
    </submittedName>
</protein>
<dbReference type="Proteomes" id="UP000405075">
    <property type="component" value="Chromosome"/>
</dbReference>